<comment type="caution">
    <text evidence="7">The sequence shown here is derived from an EMBL/GenBank/DDBJ whole genome shotgun (WGS) entry which is preliminary data.</text>
</comment>
<dbReference type="InterPro" id="IPR045540">
    <property type="entry name" value="YegS/DAGK_C"/>
</dbReference>
<proteinExistence type="predicted"/>
<dbReference type="Pfam" id="PF00781">
    <property type="entry name" value="DAGK_cat"/>
    <property type="match status" value="1"/>
</dbReference>
<feature type="compositionally biased region" description="Basic and acidic residues" evidence="5">
    <location>
        <begin position="456"/>
        <end position="482"/>
    </location>
</feature>
<evidence type="ECO:0000259" key="6">
    <source>
        <dbReference type="PROSITE" id="PS50146"/>
    </source>
</evidence>
<organism evidence="7 8">
    <name type="scientific">Trypanosoma theileri</name>
    <dbReference type="NCBI Taxonomy" id="67003"/>
    <lineage>
        <taxon>Eukaryota</taxon>
        <taxon>Discoba</taxon>
        <taxon>Euglenozoa</taxon>
        <taxon>Kinetoplastea</taxon>
        <taxon>Metakinetoplastina</taxon>
        <taxon>Trypanosomatida</taxon>
        <taxon>Trypanosomatidae</taxon>
        <taxon>Trypanosoma</taxon>
    </lineage>
</organism>
<feature type="region of interest" description="Disordered" evidence="5">
    <location>
        <begin position="635"/>
        <end position="664"/>
    </location>
</feature>
<dbReference type="AlphaFoldDB" id="A0A1X0NSV1"/>
<keyword evidence="3 7" id="KW-0418">Kinase</keyword>
<dbReference type="InterPro" id="IPR016064">
    <property type="entry name" value="NAD/diacylglycerol_kinase_sf"/>
</dbReference>
<keyword evidence="2" id="KW-0547">Nucleotide-binding</keyword>
<dbReference type="Pfam" id="PF19279">
    <property type="entry name" value="YegS_C"/>
    <property type="match status" value="1"/>
</dbReference>
<dbReference type="EMBL" id="NBCO01000021">
    <property type="protein sequence ID" value="ORC87618.1"/>
    <property type="molecule type" value="Genomic_DNA"/>
</dbReference>
<dbReference type="Proteomes" id="UP000192257">
    <property type="component" value="Unassembled WGS sequence"/>
</dbReference>
<dbReference type="SUPFAM" id="SSF111331">
    <property type="entry name" value="NAD kinase/diacylglycerol kinase-like"/>
    <property type="match status" value="2"/>
</dbReference>
<dbReference type="GeneID" id="39986854"/>
<protein>
    <submittedName>
        <fullName evidence="7">Putative sphingosine kinase A, B</fullName>
    </submittedName>
</protein>
<dbReference type="PANTHER" id="PTHR12358">
    <property type="entry name" value="SPHINGOSINE KINASE"/>
    <property type="match status" value="1"/>
</dbReference>
<name>A0A1X0NSV1_9TRYP</name>
<evidence type="ECO:0000313" key="8">
    <source>
        <dbReference type="Proteomes" id="UP000192257"/>
    </source>
</evidence>
<dbReference type="OrthoDB" id="3853857at2759"/>
<feature type="region of interest" description="Disordered" evidence="5">
    <location>
        <begin position="1"/>
        <end position="21"/>
    </location>
</feature>
<feature type="compositionally biased region" description="Basic and acidic residues" evidence="5">
    <location>
        <begin position="636"/>
        <end position="652"/>
    </location>
</feature>
<accession>A0A1X0NSV1</accession>
<dbReference type="InterPro" id="IPR017438">
    <property type="entry name" value="ATP-NAD_kinase_N"/>
</dbReference>
<evidence type="ECO:0000256" key="5">
    <source>
        <dbReference type="SAM" id="MobiDB-lite"/>
    </source>
</evidence>
<dbReference type="PROSITE" id="PS50146">
    <property type="entry name" value="DAGK"/>
    <property type="match status" value="1"/>
</dbReference>
<dbReference type="VEuPathDB" id="TriTrypDB:TM35_000212240"/>
<feature type="compositionally biased region" description="Polar residues" evidence="5">
    <location>
        <begin position="1"/>
        <end position="11"/>
    </location>
</feature>
<dbReference type="GO" id="GO:0005524">
    <property type="term" value="F:ATP binding"/>
    <property type="evidence" value="ECO:0007669"/>
    <property type="project" value="UniProtKB-KW"/>
</dbReference>
<keyword evidence="4" id="KW-0067">ATP-binding</keyword>
<dbReference type="RefSeq" id="XP_028881684.1">
    <property type="nucleotide sequence ID" value="XM_029027074.1"/>
</dbReference>
<dbReference type="InterPro" id="IPR050187">
    <property type="entry name" value="Lipid_Phosphate_FormReg"/>
</dbReference>
<reference evidence="7 8" key="1">
    <citation type="submission" date="2017-03" db="EMBL/GenBank/DDBJ databases">
        <title>An alternative strategy for trypanosome survival in the mammalian bloodstream revealed through genome and transcriptome analysis of the ubiquitous bovine parasite Trypanosoma (Megatrypanum) theileri.</title>
        <authorList>
            <person name="Kelly S."/>
            <person name="Ivens A."/>
            <person name="Mott A."/>
            <person name="O'Neill E."/>
            <person name="Emms D."/>
            <person name="Macleod O."/>
            <person name="Voorheis P."/>
            <person name="Matthews J."/>
            <person name="Matthews K."/>
            <person name="Carrington M."/>
        </authorList>
    </citation>
    <scope>NUCLEOTIDE SEQUENCE [LARGE SCALE GENOMIC DNA]</scope>
    <source>
        <strain evidence="7">Edinburgh</strain>
    </source>
</reference>
<keyword evidence="8" id="KW-1185">Reference proteome</keyword>
<evidence type="ECO:0000256" key="1">
    <source>
        <dbReference type="ARBA" id="ARBA00022679"/>
    </source>
</evidence>
<dbReference type="STRING" id="67003.A0A1X0NSV1"/>
<dbReference type="GO" id="GO:0005737">
    <property type="term" value="C:cytoplasm"/>
    <property type="evidence" value="ECO:0007669"/>
    <property type="project" value="TreeGrafter"/>
</dbReference>
<dbReference type="GO" id="GO:0001727">
    <property type="term" value="F:lipid kinase activity"/>
    <property type="evidence" value="ECO:0007669"/>
    <property type="project" value="TreeGrafter"/>
</dbReference>
<evidence type="ECO:0000256" key="2">
    <source>
        <dbReference type="ARBA" id="ARBA00022741"/>
    </source>
</evidence>
<dbReference type="InterPro" id="IPR001206">
    <property type="entry name" value="Diacylglycerol_kinase_cat_dom"/>
</dbReference>
<evidence type="ECO:0000256" key="4">
    <source>
        <dbReference type="ARBA" id="ARBA00022840"/>
    </source>
</evidence>
<dbReference type="GO" id="GO:0016020">
    <property type="term" value="C:membrane"/>
    <property type="evidence" value="ECO:0007669"/>
    <property type="project" value="TreeGrafter"/>
</dbReference>
<feature type="region of interest" description="Disordered" evidence="5">
    <location>
        <begin position="456"/>
        <end position="516"/>
    </location>
</feature>
<keyword evidence="1" id="KW-0808">Transferase</keyword>
<evidence type="ECO:0000256" key="3">
    <source>
        <dbReference type="ARBA" id="ARBA00022777"/>
    </source>
</evidence>
<gene>
    <name evidence="7" type="ORF">TM35_000212240</name>
</gene>
<dbReference type="PANTHER" id="PTHR12358:SF31">
    <property type="entry name" value="ACYLGLYCEROL KINASE, MITOCHONDRIAL"/>
    <property type="match status" value="1"/>
</dbReference>
<sequence length="792" mass="89369">MSDMLNDQRNGTADVHGSRTHISTEPEELYAHVKYLQHNATLIYKRREGCVLLQRREKKRKFVNIANIPVWCIINVETVRDRQIRIDRHFKDEKESNPLFALESIHRGGMMDKKKKKIFHSLQKTPQRGVDETVYLHSRAVSDVGMNDPHHQSPTSSESAALAESAFDSPKVYGESDPIYYLHYVKHPSKSSLTPQTLEFSSLPDSENRADVQFMVQTILSDVYPRGAKRLILFVSPKSGSGNAIKTCQQQVMPVLRLTRHSLKVIVTTRAGHCEDGIADITNRINANDVIVCVGGDGIIHEAVNGLDRRGLINSWNFAVPSSINNNNINNSSSSTKNAIPPVGASVLGVASNTESELSMEMRREYNENEMIINEKEEEKDIICVNEQNENNNRRSSLPFLHPSSSSMPMIATIPAGSGCGMAKTLNVVTVRESVLALVHLKACVKDLMRLRFEHEPNENNKKKEEKKKKEMRGNDKNRDKSSSSFGDGFTPLSGLLSTTGRNEREGGSVNVSSDGIERRPTFTNRIAFMSTTFGVVNKIDRGSEKLRCLGNCRFLLYSIYIFIRGVRPYGVRFRYLPWKGHEGRELQKIDSSDNIPTEMEFPFCTIDHTCLHCQMHTHATNSNYHTYQNGASAVVKEREEEEERRKEEKEGVSSVIPPQPSNERVKNVNYDDVNLPWVSLDGNHCNIFISNIREVTKDVMIAPFAHMSDGAIDVVYSQEKNVKLGRRQFLKFFLGLEKGKHVKLPYVSYVKAEAIELEALEGGLMSDGEVMPFTKVRITPLRRAAEFVRGK</sequence>
<dbReference type="Gene3D" id="3.40.50.10330">
    <property type="entry name" value="Probable inorganic polyphosphate/atp-NAD kinase, domain 1"/>
    <property type="match status" value="1"/>
</dbReference>
<dbReference type="Gene3D" id="2.60.200.40">
    <property type="match status" value="1"/>
</dbReference>
<evidence type="ECO:0000313" key="7">
    <source>
        <dbReference type="EMBL" id="ORC87618.1"/>
    </source>
</evidence>
<dbReference type="GO" id="GO:0046512">
    <property type="term" value="P:sphingosine biosynthetic process"/>
    <property type="evidence" value="ECO:0007669"/>
    <property type="project" value="TreeGrafter"/>
</dbReference>
<feature type="domain" description="DAGKc" evidence="6">
    <location>
        <begin position="226"/>
        <end position="311"/>
    </location>
</feature>